<feature type="transmembrane region" description="Helical" evidence="9">
    <location>
        <begin position="86"/>
        <end position="110"/>
    </location>
</feature>
<organism evidence="11 12">
    <name type="scientific">Thiohalorhabdus methylotrophus</name>
    <dbReference type="NCBI Taxonomy" id="3242694"/>
    <lineage>
        <taxon>Bacteria</taxon>
        <taxon>Pseudomonadati</taxon>
        <taxon>Pseudomonadota</taxon>
        <taxon>Gammaproteobacteria</taxon>
        <taxon>Thiohalorhabdales</taxon>
        <taxon>Thiohalorhabdaceae</taxon>
        <taxon>Thiohalorhabdus</taxon>
    </lineage>
</organism>
<evidence type="ECO:0000313" key="11">
    <source>
        <dbReference type="EMBL" id="MFA9459561.1"/>
    </source>
</evidence>
<evidence type="ECO:0000256" key="9">
    <source>
        <dbReference type="SAM" id="Phobius"/>
    </source>
</evidence>
<dbReference type="InterPro" id="IPR038770">
    <property type="entry name" value="Na+/solute_symporter_sf"/>
</dbReference>
<dbReference type="PANTHER" id="PTHR42751">
    <property type="entry name" value="SODIUM/HYDROGEN EXCHANGER FAMILY/TRKA DOMAIN PROTEIN"/>
    <property type="match status" value="1"/>
</dbReference>
<gene>
    <name evidence="11" type="ORF">ACERLL_01805</name>
</gene>
<feature type="transmembrane region" description="Helical" evidence="9">
    <location>
        <begin position="213"/>
        <end position="233"/>
    </location>
</feature>
<evidence type="ECO:0000256" key="7">
    <source>
        <dbReference type="ARBA" id="ARBA00023065"/>
    </source>
</evidence>
<comment type="subcellular location">
    <subcellularLocation>
        <location evidence="1">Membrane</location>
        <topology evidence="1">Multi-pass membrane protein</topology>
    </subcellularLocation>
</comment>
<keyword evidence="3" id="KW-0813">Transport</keyword>
<feature type="transmembrane region" description="Helical" evidence="9">
    <location>
        <begin position="239"/>
        <end position="258"/>
    </location>
</feature>
<evidence type="ECO:0000256" key="1">
    <source>
        <dbReference type="ARBA" id="ARBA00004141"/>
    </source>
</evidence>
<keyword evidence="6 9" id="KW-1133">Transmembrane helix</keyword>
<dbReference type="EMBL" id="JBGUAW010000001">
    <property type="protein sequence ID" value="MFA9459561.1"/>
    <property type="molecule type" value="Genomic_DNA"/>
</dbReference>
<keyword evidence="7" id="KW-0406">Ion transport</keyword>
<dbReference type="PANTHER" id="PTHR42751:SF3">
    <property type="entry name" value="SODIUM_GLUTAMATE SYMPORTER"/>
    <property type="match status" value="1"/>
</dbReference>
<proteinExistence type="inferred from homology"/>
<feature type="transmembrane region" description="Helical" evidence="9">
    <location>
        <begin position="290"/>
        <end position="311"/>
    </location>
</feature>
<evidence type="ECO:0000256" key="6">
    <source>
        <dbReference type="ARBA" id="ARBA00022989"/>
    </source>
</evidence>
<feature type="transmembrane region" description="Helical" evidence="9">
    <location>
        <begin position="6"/>
        <end position="26"/>
    </location>
</feature>
<evidence type="ECO:0000256" key="3">
    <source>
        <dbReference type="ARBA" id="ARBA00022448"/>
    </source>
</evidence>
<feature type="transmembrane region" description="Helical" evidence="9">
    <location>
        <begin position="31"/>
        <end position="49"/>
    </location>
</feature>
<reference evidence="11 12" key="1">
    <citation type="submission" date="2024-08" db="EMBL/GenBank/DDBJ databases">
        <title>Whole-genome sequencing of halo(alkali)philic microorganisms from hypersaline lakes.</title>
        <authorList>
            <person name="Sorokin D.Y."/>
            <person name="Merkel A.Y."/>
            <person name="Messina E."/>
            <person name="Yakimov M."/>
        </authorList>
    </citation>
    <scope>NUCLEOTIDE SEQUENCE [LARGE SCALE GENOMIC DNA]</scope>
    <source>
        <strain evidence="11 12">Cl-TMA</strain>
    </source>
</reference>
<comment type="similarity">
    <text evidence="2">Belongs to the monovalent cation:proton antiporter 2 (CPA2) transporter (TC 2.A.37) family.</text>
</comment>
<dbReference type="Gene3D" id="1.20.1530.20">
    <property type="match status" value="1"/>
</dbReference>
<feature type="domain" description="Cation/H+ exchanger transmembrane" evidence="10">
    <location>
        <begin position="17"/>
        <end position="371"/>
    </location>
</feature>
<dbReference type="RefSeq" id="WP_373654344.1">
    <property type="nucleotide sequence ID" value="NZ_JBGUAW010000001.1"/>
</dbReference>
<evidence type="ECO:0000256" key="8">
    <source>
        <dbReference type="ARBA" id="ARBA00023136"/>
    </source>
</evidence>
<accession>A0ABV4TTW6</accession>
<feature type="transmembrane region" description="Helical" evidence="9">
    <location>
        <begin position="116"/>
        <end position="134"/>
    </location>
</feature>
<evidence type="ECO:0000259" key="10">
    <source>
        <dbReference type="Pfam" id="PF00999"/>
    </source>
</evidence>
<keyword evidence="5 9" id="KW-0812">Transmembrane</keyword>
<feature type="transmembrane region" description="Helical" evidence="9">
    <location>
        <begin position="267"/>
        <end position="284"/>
    </location>
</feature>
<feature type="transmembrane region" description="Helical" evidence="9">
    <location>
        <begin position="354"/>
        <end position="372"/>
    </location>
</feature>
<protein>
    <submittedName>
        <fullName evidence="11">Cation:proton antiporter</fullName>
    </submittedName>
</protein>
<keyword evidence="8 9" id="KW-0472">Membrane</keyword>
<feature type="transmembrane region" description="Helical" evidence="9">
    <location>
        <begin position="146"/>
        <end position="167"/>
    </location>
</feature>
<evidence type="ECO:0000256" key="5">
    <source>
        <dbReference type="ARBA" id="ARBA00022692"/>
    </source>
</evidence>
<evidence type="ECO:0000313" key="12">
    <source>
        <dbReference type="Proteomes" id="UP001575181"/>
    </source>
</evidence>
<dbReference type="InterPro" id="IPR006153">
    <property type="entry name" value="Cation/H_exchanger_TM"/>
</dbReference>
<evidence type="ECO:0000256" key="2">
    <source>
        <dbReference type="ARBA" id="ARBA00005551"/>
    </source>
</evidence>
<name>A0ABV4TTW6_9GAMM</name>
<keyword evidence="4" id="KW-0050">Antiport</keyword>
<sequence>MHDPILTALFLVFVGAALGATGALFARQSMLVGYILLGILFGPSVLGWVSSPDLIKEAAGIGLIFLLFLLGLNLHPQKLVQLFREVTLTTLLSSLIFAAFGFGVAAAFGFGTGESAVIGAATMFSSTIIGLKLLPATALHHQHIGGVVIGVLLLQDLLAIATLIGLQGLGTGEAGMGDLAALVLGPPAVIACAFLAERFLLRHVWHRFGQVQEYVFLTAVAWCLAVAELGSVVGLSHEIGAFIGGVAVANSPISRFIAESLRPLRDFFLVLYFFALGAGLELGMVEDVALPAAVLAGGTLLLKPWVFRLLLSRVREKGELATEVGVRLGQMSEFALFIAMVATTSGVIGARAASLIQVATVATFMVSSFVIGRSYPSPIAGTAALRRD</sequence>
<comment type="caution">
    <text evidence="11">The sequence shown here is derived from an EMBL/GenBank/DDBJ whole genome shotgun (WGS) entry which is preliminary data.</text>
</comment>
<evidence type="ECO:0000256" key="4">
    <source>
        <dbReference type="ARBA" id="ARBA00022449"/>
    </source>
</evidence>
<dbReference type="Proteomes" id="UP001575181">
    <property type="component" value="Unassembled WGS sequence"/>
</dbReference>
<feature type="transmembrane region" description="Helical" evidence="9">
    <location>
        <begin position="331"/>
        <end position="348"/>
    </location>
</feature>
<feature type="transmembrane region" description="Helical" evidence="9">
    <location>
        <begin position="55"/>
        <end position="74"/>
    </location>
</feature>
<keyword evidence="12" id="KW-1185">Reference proteome</keyword>
<dbReference type="Pfam" id="PF00999">
    <property type="entry name" value="Na_H_Exchanger"/>
    <property type="match status" value="1"/>
</dbReference>
<feature type="transmembrane region" description="Helical" evidence="9">
    <location>
        <begin position="179"/>
        <end position="201"/>
    </location>
</feature>